<feature type="binding site" evidence="7">
    <location>
        <begin position="189"/>
        <end position="190"/>
    </location>
    <ligand>
        <name>substrate</name>
    </ligand>
</feature>
<comment type="function">
    <text evidence="7">Provides the (R)-glutamate required for cell wall biosynthesis.</text>
</comment>
<feature type="binding site" evidence="7">
    <location>
        <begin position="44"/>
        <end position="45"/>
    </location>
    <ligand>
        <name>substrate</name>
    </ligand>
</feature>
<evidence type="ECO:0000256" key="5">
    <source>
        <dbReference type="ARBA" id="ARBA00023235"/>
    </source>
</evidence>
<dbReference type="Proteomes" id="UP001477672">
    <property type="component" value="Unassembled WGS sequence"/>
</dbReference>
<dbReference type="EC" id="5.1.1.3" evidence="2 7"/>
<dbReference type="PANTHER" id="PTHR21198:SF2">
    <property type="entry name" value="GLUTAMATE RACEMASE"/>
    <property type="match status" value="1"/>
</dbReference>
<proteinExistence type="inferred from homology"/>
<feature type="active site" description="Proton donor/acceptor" evidence="7">
    <location>
        <position position="188"/>
    </location>
</feature>
<sequence>MAGNGAPIGVFDSGLGGLTTVRELRRLLPGEDIVYFGDTGRVPYGTRGVETIVEYAKQDIAFLLSQNVKYVIAACGTVSSTLPESITDRLPVPYLGVVPSAARAAAAATRTGRIGVIGTPATIHSRSYEKALRALAPQAQITATPCPLFVPLVENGYFGRDNQVTRLVAQDYLKEVKAAGVDTLILGCTHYPLIAPILGDLMGPDVTLIDPGREAARTARTWLEEQGLLRDGQSGEAHYFVSDSTDSFRQLAGWFLGEYAGGEVRRIRVDDCRLELEEEARA</sequence>
<dbReference type="SUPFAM" id="SSF53681">
    <property type="entry name" value="Aspartate/glutamate racemase"/>
    <property type="match status" value="2"/>
</dbReference>
<accession>A0ABV1GBN4</accession>
<comment type="caution">
    <text evidence="7">Lacks conserved residue(s) required for the propagation of feature annotation.</text>
</comment>
<keyword evidence="6 7" id="KW-0961">Cell wall biogenesis/degradation</keyword>
<dbReference type="PROSITE" id="PS00924">
    <property type="entry name" value="ASP_GLU_RACEMASE_2"/>
    <property type="match status" value="1"/>
</dbReference>
<dbReference type="InterPro" id="IPR001920">
    <property type="entry name" value="Asp/Glu_race"/>
</dbReference>
<reference evidence="8 9" key="1">
    <citation type="submission" date="2024-03" db="EMBL/GenBank/DDBJ databases">
        <title>Human intestinal bacterial collection.</title>
        <authorList>
            <person name="Pauvert C."/>
            <person name="Hitch T.C.A."/>
            <person name="Clavel T."/>
        </authorList>
    </citation>
    <scope>NUCLEOTIDE SEQUENCE [LARGE SCALE GENOMIC DNA]</scope>
    <source>
        <strain evidence="8 9">CLA-JM-H11</strain>
    </source>
</reference>
<protein>
    <recommendedName>
        <fullName evidence="2 7">Glutamate racemase</fullName>
        <ecNumber evidence="2 7">5.1.1.3</ecNumber>
    </recommendedName>
</protein>
<comment type="catalytic activity">
    <reaction evidence="1 7">
        <text>L-glutamate = D-glutamate</text>
        <dbReference type="Rhea" id="RHEA:12813"/>
        <dbReference type="ChEBI" id="CHEBI:29985"/>
        <dbReference type="ChEBI" id="CHEBI:29986"/>
        <dbReference type="EC" id="5.1.1.3"/>
    </reaction>
</comment>
<comment type="caution">
    <text evidence="8">The sequence shown here is derived from an EMBL/GenBank/DDBJ whole genome shotgun (WGS) entry which is preliminary data.</text>
</comment>
<dbReference type="InterPro" id="IPR004391">
    <property type="entry name" value="Glu_race"/>
</dbReference>
<feature type="active site" description="Proton donor/acceptor" evidence="7">
    <location>
        <position position="75"/>
    </location>
</feature>
<evidence type="ECO:0000256" key="4">
    <source>
        <dbReference type="ARBA" id="ARBA00022984"/>
    </source>
</evidence>
<dbReference type="RefSeq" id="WP_349214594.1">
    <property type="nucleotide sequence ID" value="NZ_JBBMFA010000044.1"/>
</dbReference>
<gene>
    <name evidence="7 8" type="primary">murI</name>
    <name evidence="8" type="ORF">WMO24_02180</name>
</gene>
<dbReference type="GO" id="GO:0008881">
    <property type="term" value="F:glutamate racemase activity"/>
    <property type="evidence" value="ECO:0007669"/>
    <property type="project" value="UniProtKB-EC"/>
</dbReference>
<evidence type="ECO:0000313" key="8">
    <source>
        <dbReference type="EMBL" id="MEQ2519251.1"/>
    </source>
</evidence>
<dbReference type="HAMAP" id="MF_00258">
    <property type="entry name" value="Glu_racemase"/>
    <property type="match status" value="1"/>
</dbReference>
<keyword evidence="3 7" id="KW-0133">Cell shape</keyword>
<dbReference type="PANTHER" id="PTHR21198">
    <property type="entry name" value="GLUTAMATE RACEMASE"/>
    <property type="match status" value="1"/>
</dbReference>
<dbReference type="InterPro" id="IPR033134">
    <property type="entry name" value="Asp/Glu_racemase_AS_2"/>
</dbReference>
<comment type="similarity">
    <text evidence="7">Belongs to the aspartate/glutamate racemases family.</text>
</comment>
<dbReference type="Pfam" id="PF01177">
    <property type="entry name" value="Asp_Glu_race"/>
    <property type="match status" value="1"/>
</dbReference>
<organism evidence="8 9">
    <name type="scientific">Ruthenibacterium intestinale</name>
    <dbReference type="NCBI Taxonomy" id="3133163"/>
    <lineage>
        <taxon>Bacteria</taxon>
        <taxon>Bacillati</taxon>
        <taxon>Bacillota</taxon>
        <taxon>Clostridia</taxon>
        <taxon>Eubacteriales</taxon>
        <taxon>Oscillospiraceae</taxon>
        <taxon>Ruthenibacterium</taxon>
    </lineage>
</organism>
<evidence type="ECO:0000256" key="7">
    <source>
        <dbReference type="HAMAP-Rule" id="MF_00258"/>
    </source>
</evidence>
<dbReference type="EMBL" id="JBBMFA010000044">
    <property type="protein sequence ID" value="MEQ2519251.1"/>
    <property type="molecule type" value="Genomic_DNA"/>
</dbReference>
<comment type="pathway">
    <text evidence="7">Cell wall biogenesis; peptidoglycan biosynthesis.</text>
</comment>
<dbReference type="Gene3D" id="3.40.50.1860">
    <property type="match status" value="2"/>
</dbReference>
<evidence type="ECO:0000256" key="2">
    <source>
        <dbReference type="ARBA" id="ARBA00013090"/>
    </source>
</evidence>
<keyword evidence="4 7" id="KW-0573">Peptidoglycan synthesis</keyword>
<keyword evidence="9" id="KW-1185">Reference proteome</keyword>
<evidence type="ECO:0000256" key="3">
    <source>
        <dbReference type="ARBA" id="ARBA00022960"/>
    </source>
</evidence>
<evidence type="ECO:0000256" key="6">
    <source>
        <dbReference type="ARBA" id="ARBA00023316"/>
    </source>
</evidence>
<evidence type="ECO:0000256" key="1">
    <source>
        <dbReference type="ARBA" id="ARBA00001602"/>
    </source>
</evidence>
<feature type="binding site" evidence="7">
    <location>
        <begin position="12"/>
        <end position="13"/>
    </location>
    <ligand>
        <name>substrate</name>
    </ligand>
</feature>
<evidence type="ECO:0000313" key="9">
    <source>
        <dbReference type="Proteomes" id="UP001477672"/>
    </source>
</evidence>
<name>A0ABV1GBN4_9FIRM</name>
<dbReference type="InterPro" id="IPR015942">
    <property type="entry name" value="Asp/Glu/hydantoin_racemase"/>
</dbReference>
<keyword evidence="5 7" id="KW-0413">Isomerase</keyword>
<dbReference type="NCBIfam" id="TIGR00067">
    <property type="entry name" value="glut_race"/>
    <property type="match status" value="1"/>
</dbReference>